<feature type="signal peptide" evidence="1">
    <location>
        <begin position="1"/>
        <end position="26"/>
    </location>
</feature>
<dbReference type="Proteomes" id="UP000294927">
    <property type="component" value="Unassembled WGS sequence"/>
</dbReference>
<dbReference type="RefSeq" id="WP_133906426.1">
    <property type="nucleotide sequence ID" value="NZ_SOCP01000013.1"/>
</dbReference>
<evidence type="ECO:0000256" key="1">
    <source>
        <dbReference type="SAM" id="SignalP"/>
    </source>
</evidence>
<evidence type="ECO:0008006" key="4">
    <source>
        <dbReference type="Google" id="ProtNLM"/>
    </source>
</evidence>
<evidence type="ECO:0000313" key="3">
    <source>
        <dbReference type="Proteomes" id="UP000294927"/>
    </source>
</evidence>
<dbReference type="EMBL" id="SOCP01000013">
    <property type="protein sequence ID" value="TDV44841.1"/>
    <property type="molecule type" value="Genomic_DNA"/>
</dbReference>
<feature type="chain" id="PRO_5020389585" description="SH3 domain-containing protein" evidence="1">
    <location>
        <begin position="27"/>
        <end position="133"/>
    </location>
</feature>
<organism evidence="2 3">
    <name type="scientific">Actinophytocola oryzae</name>
    <dbReference type="NCBI Taxonomy" id="502181"/>
    <lineage>
        <taxon>Bacteria</taxon>
        <taxon>Bacillati</taxon>
        <taxon>Actinomycetota</taxon>
        <taxon>Actinomycetes</taxon>
        <taxon>Pseudonocardiales</taxon>
        <taxon>Pseudonocardiaceae</taxon>
    </lineage>
</organism>
<name>A0A4V6Q6N0_9PSEU</name>
<comment type="caution">
    <text evidence="2">The sequence shown here is derived from an EMBL/GenBank/DDBJ whole genome shotgun (WGS) entry which is preliminary data.</text>
</comment>
<dbReference type="OrthoDB" id="3697954at2"/>
<accession>A0A4V6Q6N0</accession>
<dbReference type="AlphaFoldDB" id="A0A4V6Q6N0"/>
<sequence>MKKVLVAVATCAFAASGLALASPASAAPKNEPVDVTPRHAPCGTAGPLLDGSIDADAPVSGAVNQRSGTIASSPTNCTIVGQLQATDDARYYCYTVGNDGFTWTYLQNTRTGVRGWSRDNLLDNFGSGYYCGF</sequence>
<keyword evidence="1" id="KW-0732">Signal</keyword>
<proteinExistence type="predicted"/>
<gene>
    <name evidence="2" type="ORF">CLV71_113100</name>
</gene>
<reference evidence="2 3" key="1">
    <citation type="submission" date="2019-03" db="EMBL/GenBank/DDBJ databases">
        <title>Genomic Encyclopedia of Archaeal and Bacterial Type Strains, Phase II (KMG-II): from individual species to whole genera.</title>
        <authorList>
            <person name="Goeker M."/>
        </authorList>
    </citation>
    <scope>NUCLEOTIDE SEQUENCE [LARGE SCALE GENOMIC DNA]</scope>
    <source>
        <strain evidence="2 3">DSM 45499</strain>
    </source>
</reference>
<keyword evidence="3" id="KW-1185">Reference proteome</keyword>
<protein>
    <recommendedName>
        <fullName evidence="4">SH3 domain-containing protein</fullName>
    </recommendedName>
</protein>
<evidence type="ECO:0000313" key="2">
    <source>
        <dbReference type="EMBL" id="TDV44841.1"/>
    </source>
</evidence>